<keyword evidence="9 17" id="KW-1133">Transmembrane helix</keyword>
<evidence type="ECO:0000256" key="9">
    <source>
        <dbReference type="ARBA" id="ARBA00022989"/>
    </source>
</evidence>
<dbReference type="Pfam" id="PF02790">
    <property type="entry name" value="COX2_TM"/>
    <property type="match status" value="1"/>
</dbReference>
<feature type="transmembrane region" description="Helical" evidence="17">
    <location>
        <begin position="116"/>
        <end position="135"/>
    </location>
</feature>
<dbReference type="PROSITE" id="PS50857">
    <property type="entry name" value="COX2_CUA"/>
    <property type="match status" value="1"/>
</dbReference>
<keyword evidence="4 14" id="KW-0679">Respiratory chain</keyword>
<keyword evidence="7" id="KW-1278">Translocase</keyword>
<dbReference type="NCBIfam" id="TIGR02866">
    <property type="entry name" value="CoxB"/>
    <property type="match status" value="1"/>
</dbReference>
<keyword evidence="22" id="KW-1185">Reference proteome</keyword>
<keyword evidence="11 17" id="KW-0472">Membrane</keyword>
<dbReference type="SUPFAM" id="SSF81464">
    <property type="entry name" value="Cytochrome c oxidase subunit II-like, transmembrane region"/>
    <property type="match status" value="1"/>
</dbReference>
<feature type="domain" description="Cytochrome oxidase subunit II copper A binding" evidence="19">
    <location>
        <begin position="146"/>
        <end position="290"/>
    </location>
</feature>
<dbReference type="EC" id="7.1.1.9" evidence="15"/>
<proteinExistence type="inferred from homology"/>
<dbReference type="InterPro" id="IPR045187">
    <property type="entry name" value="CcO_II"/>
</dbReference>
<comment type="function">
    <text evidence="12 15">Subunits I and II form the functional core of the enzyme complex. Electrons originating in cytochrome c are transferred via heme a and Cu(A) to the binuclear center formed by heme a3 and Cu(B).</text>
</comment>
<dbReference type="InterPro" id="IPR014222">
    <property type="entry name" value="Cyt_c_oxidase_su2"/>
</dbReference>
<dbReference type="Proteomes" id="UP000681317">
    <property type="component" value="Chromosome"/>
</dbReference>
<dbReference type="Pfam" id="PF00116">
    <property type="entry name" value="COX2"/>
    <property type="match status" value="1"/>
</dbReference>
<feature type="domain" description="Cytochrome oxidase subunit II transmembrane region profile" evidence="20">
    <location>
        <begin position="49"/>
        <end position="145"/>
    </location>
</feature>
<keyword evidence="10 15" id="KW-0186">Copper</keyword>
<dbReference type="PRINTS" id="PR01166">
    <property type="entry name" value="CYCOXIDASEII"/>
</dbReference>
<protein>
    <recommendedName>
        <fullName evidence="15">Cytochrome c oxidase subunit 2</fullName>
        <ecNumber evidence="15">7.1.1.9</ecNumber>
    </recommendedName>
</protein>
<dbReference type="InterPro" id="IPR002429">
    <property type="entry name" value="CcO_II-like_C"/>
</dbReference>
<evidence type="ECO:0000256" key="4">
    <source>
        <dbReference type="ARBA" id="ARBA00022660"/>
    </source>
</evidence>
<evidence type="ECO:0000256" key="15">
    <source>
        <dbReference type="RuleBase" id="RU004024"/>
    </source>
</evidence>
<name>A0ABM7Q564_9GAMM</name>
<keyword evidence="8 14" id="KW-0249">Electron transport</keyword>
<evidence type="ECO:0000256" key="13">
    <source>
        <dbReference type="ARBA" id="ARBA00047816"/>
    </source>
</evidence>
<keyword evidence="18" id="KW-0732">Signal</keyword>
<evidence type="ECO:0000259" key="19">
    <source>
        <dbReference type="PROSITE" id="PS50857"/>
    </source>
</evidence>
<organism evidence="21 22">
    <name type="scientific">Noviluteimonas caseinilytica</name>
    <dbReference type="NCBI Taxonomy" id="2675101"/>
    <lineage>
        <taxon>Bacteria</taxon>
        <taxon>Pseudomonadati</taxon>
        <taxon>Pseudomonadota</taxon>
        <taxon>Gammaproteobacteria</taxon>
        <taxon>Lysobacterales</taxon>
        <taxon>Lysobacteraceae</taxon>
        <taxon>Noviluteimonas</taxon>
    </lineage>
</organism>
<comment type="catalytic activity">
    <reaction evidence="13 15">
        <text>4 Fe(II)-[cytochrome c] + O2 + 8 H(+)(in) = 4 Fe(III)-[cytochrome c] + 2 H2O + 4 H(+)(out)</text>
        <dbReference type="Rhea" id="RHEA:11436"/>
        <dbReference type="Rhea" id="RHEA-COMP:10350"/>
        <dbReference type="Rhea" id="RHEA-COMP:14399"/>
        <dbReference type="ChEBI" id="CHEBI:15377"/>
        <dbReference type="ChEBI" id="CHEBI:15378"/>
        <dbReference type="ChEBI" id="CHEBI:15379"/>
        <dbReference type="ChEBI" id="CHEBI:29033"/>
        <dbReference type="ChEBI" id="CHEBI:29034"/>
        <dbReference type="EC" id="7.1.1.9"/>
    </reaction>
</comment>
<evidence type="ECO:0000313" key="22">
    <source>
        <dbReference type="Proteomes" id="UP000681317"/>
    </source>
</evidence>
<gene>
    <name evidence="21" type="primary">ctaC</name>
    <name evidence="21" type="ORF">LYSCAS_14230</name>
</gene>
<feature type="region of interest" description="Disordered" evidence="16">
    <location>
        <begin position="314"/>
        <end position="342"/>
    </location>
</feature>
<feature type="compositionally biased region" description="Low complexity" evidence="16">
    <location>
        <begin position="314"/>
        <end position="328"/>
    </location>
</feature>
<dbReference type="PROSITE" id="PS50999">
    <property type="entry name" value="COX2_TM"/>
    <property type="match status" value="1"/>
</dbReference>
<feature type="transmembrane region" description="Helical" evidence="17">
    <location>
        <begin position="74"/>
        <end position="95"/>
    </location>
</feature>
<comment type="subcellular location">
    <subcellularLocation>
        <location evidence="14">Cell membrane</location>
        <topology evidence="14">Multi-pass membrane protein</topology>
    </subcellularLocation>
    <subcellularLocation>
        <location evidence="1">Membrane</location>
        <topology evidence="1">Multi-pass membrane protein</topology>
    </subcellularLocation>
</comment>
<reference evidence="21 22" key="1">
    <citation type="submission" date="2021-03" db="EMBL/GenBank/DDBJ databases">
        <title>Complete Genome Sequences of Two Lysobacter Strains Isolated from Sea Water (Lysobacter caseinilyticus) and Soil (Lysobacter helvus) in South Korea.</title>
        <authorList>
            <person name="Watanabe Y."/>
            <person name="Arakawa K."/>
        </authorList>
    </citation>
    <scope>NUCLEOTIDE SEQUENCE [LARGE SCALE GENOMIC DNA]</scope>
    <source>
        <strain evidence="21 22">KVB24</strain>
    </source>
</reference>
<evidence type="ECO:0000256" key="18">
    <source>
        <dbReference type="SAM" id="SignalP"/>
    </source>
</evidence>
<dbReference type="SUPFAM" id="SSF49503">
    <property type="entry name" value="Cupredoxins"/>
    <property type="match status" value="1"/>
</dbReference>
<evidence type="ECO:0000256" key="1">
    <source>
        <dbReference type="ARBA" id="ARBA00004141"/>
    </source>
</evidence>
<keyword evidence="3 14" id="KW-0813">Transport</keyword>
<dbReference type="InterPro" id="IPR001505">
    <property type="entry name" value="Copper_CuA"/>
</dbReference>
<evidence type="ECO:0000256" key="3">
    <source>
        <dbReference type="ARBA" id="ARBA00022448"/>
    </source>
</evidence>
<evidence type="ECO:0000256" key="8">
    <source>
        <dbReference type="ARBA" id="ARBA00022982"/>
    </source>
</evidence>
<dbReference type="InterPro" id="IPR008972">
    <property type="entry name" value="Cupredoxin"/>
</dbReference>
<feature type="chain" id="PRO_5045078059" description="Cytochrome c oxidase subunit 2" evidence="18">
    <location>
        <begin position="41"/>
        <end position="342"/>
    </location>
</feature>
<dbReference type="InterPro" id="IPR011759">
    <property type="entry name" value="Cyt_c_oxidase_su2_TM_dom"/>
</dbReference>
<dbReference type="EMBL" id="AP024545">
    <property type="protein sequence ID" value="BCT92399.1"/>
    <property type="molecule type" value="Genomic_DNA"/>
</dbReference>
<dbReference type="PANTHER" id="PTHR22888:SF9">
    <property type="entry name" value="CYTOCHROME C OXIDASE SUBUNIT 2"/>
    <property type="match status" value="1"/>
</dbReference>
<accession>A0ABM7Q564</accession>
<evidence type="ECO:0000313" key="21">
    <source>
        <dbReference type="EMBL" id="BCT92399.1"/>
    </source>
</evidence>
<evidence type="ECO:0000256" key="17">
    <source>
        <dbReference type="SAM" id="Phobius"/>
    </source>
</evidence>
<evidence type="ECO:0000256" key="12">
    <source>
        <dbReference type="ARBA" id="ARBA00024688"/>
    </source>
</evidence>
<evidence type="ECO:0000256" key="2">
    <source>
        <dbReference type="ARBA" id="ARBA00007866"/>
    </source>
</evidence>
<evidence type="ECO:0000259" key="20">
    <source>
        <dbReference type="PROSITE" id="PS50999"/>
    </source>
</evidence>
<keyword evidence="6 15" id="KW-0479">Metal-binding</keyword>
<dbReference type="PROSITE" id="PS00078">
    <property type="entry name" value="COX2"/>
    <property type="match status" value="1"/>
</dbReference>
<dbReference type="InterPro" id="IPR036257">
    <property type="entry name" value="Cyt_c_oxidase_su2_TM_sf"/>
</dbReference>
<evidence type="ECO:0000256" key="10">
    <source>
        <dbReference type="ARBA" id="ARBA00023008"/>
    </source>
</evidence>
<feature type="signal peptide" evidence="18">
    <location>
        <begin position="1"/>
        <end position="40"/>
    </location>
</feature>
<sequence length="342" mass="36991">MHSPAGLELMKAGFNTIARRTLAAGLFGAMSLAASVSAFAAPATAEPAAPHPWQLNMGKGVTHSSQMAWEAHMVALWVCVVIGIIVFGAMAYAMFKFRHSKGAVPAVNFTHSTKLEIVWTLVPVILLVGMAWPATAKLIAMYDTRNAAMTVKITGYQWMWKYEYLGEGVEFTSRLAKNSDQIRQSHVIPKYDNPDQRHYLLEVDNMLVVPVDTKIRFVITADDVIHAWWVPALGWKQDAIPGIVNEAWTDISTPGIYRGQCAELCGKDHGFMPIVVKAVSKEEFKQWLAAQKAKNAPAKPAAAAATAAEAINATPAGIGPAQPAAPDASNTPTPEPAEPITH</sequence>
<evidence type="ECO:0000256" key="11">
    <source>
        <dbReference type="ARBA" id="ARBA00023136"/>
    </source>
</evidence>
<comment type="similarity">
    <text evidence="2 14">Belongs to the cytochrome c oxidase subunit 2 family.</text>
</comment>
<evidence type="ECO:0000256" key="6">
    <source>
        <dbReference type="ARBA" id="ARBA00022723"/>
    </source>
</evidence>
<evidence type="ECO:0000256" key="5">
    <source>
        <dbReference type="ARBA" id="ARBA00022692"/>
    </source>
</evidence>
<dbReference type="Gene3D" id="2.60.40.420">
    <property type="entry name" value="Cupredoxins - blue copper proteins"/>
    <property type="match status" value="1"/>
</dbReference>
<evidence type="ECO:0000256" key="7">
    <source>
        <dbReference type="ARBA" id="ARBA00022967"/>
    </source>
</evidence>
<dbReference type="Gene3D" id="1.10.287.90">
    <property type="match status" value="1"/>
</dbReference>
<evidence type="ECO:0000256" key="16">
    <source>
        <dbReference type="SAM" id="MobiDB-lite"/>
    </source>
</evidence>
<feature type="compositionally biased region" description="Pro residues" evidence="16">
    <location>
        <begin position="333"/>
        <end position="342"/>
    </location>
</feature>
<evidence type="ECO:0000256" key="14">
    <source>
        <dbReference type="RuleBase" id="RU000456"/>
    </source>
</evidence>
<comment type="cofactor">
    <cofactor evidence="15">
        <name>Cu cation</name>
        <dbReference type="ChEBI" id="CHEBI:23378"/>
    </cofactor>
    <text evidence="15">Binds a copper A center.</text>
</comment>
<keyword evidence="5 14" id="KW-0812">Transmembrane</keyword>
<dbReference type="PANTHER" id="PTHR22888">
    <property type="entry name" value="CYTOCHROME C OXIDASE, SUBUNIT II"/>
    <property type="match status" value="1"/>
</dbReference>